<dbReference type="PANTHER" id="PTHR36436">
    <property type="entry name" value="SLL5081 PROTEIN"/>
    <property type="match status" value="1"/>
</dbReference>
<protein>
    <recommendedName>
        <fullName evidence="4">DUF1963 domain-containing protein</fullName>
    </recommendedName>
</protein>
<evidence type="ECO:0000313" key="3">
    <source>
        <dbReference type="Proteomes" id="UP000193963"/>
    </source>
</evidence>
<dbReference type="Pfam" id="PF09234">
    <property type="entry name" value="DUF1963"/>
    <property type="match status" value="1"/>
</dbReference>
<sequence>MGWLGRLFGRKQVGRKQGRAPERPADAAPLVADPALVSAPPNPRLAEAEVPSSDAPAALPPDILAEIEALAQPTIRLVPQPGAPVPDGPVSSLGGRPSLPEGMDWPEDNGRPMLFLAQINYAEMPPLDDYPTSGLLSVFVAAGEAHGCAFPSFDQAGFRSLYLEDPSICRRRDPPDAPQGPDPLGAALRAEGAVLTGEAVQDLPGAALREVAALQKAWAEAGREVDEAALDRVLEAGRAGAITYGGYPVFAQGDVRTGRQRFHAKVLLQLGRLGAGDLAVSFGDGGAANILVKPKDLGPRRFDQALYHYDSY</sequence>
<dbReference type="AlphaFoldDB" id="A0A1X7AB28"/>
<evidence type="ECO:0008006" key="4">
    <source>
        <dbReference type="Google" id="ProtNLM"/>
    </source>
</evidence>
<feature type="region of interest" description="Disordered" evidence="1">
    <location>
        <begin position="1"/>
        <end position="55"/>
    </location>
</feature>
<keyword evidence="3" id="KW-1185">Reference proteome</keyword>
<proteinExistence type="predicted"/>
<evidence type="ECO:0000256" key="1">
    <source>
        <dbReference type="SAM" id="MobiDB-lite"/>
    </source>
</evidence>
<dbReference type="Gene3D" id="2.30.320.10">
    <property type="entry name" value="YwqG-like"/>
    <property type="match status" value="1"/>
</dbReference>
<dbReference type="SUPFAM" id="SSF103032">
    <property type="entry name" value="Hypothetical protein YwqG"/>
    <property type="match status" value="1"/>
</dbReference>
<dbReference type="Proteomes" id="UP000193963">
    <property type="component" value="Unassembled WGS sequence"/>
</dbReference>
<dbReference type="InterPro" id="IPR035948">
    <property type="entry name" value="YwqG-like_sf"/>
</dbReference>
<name>A0A1X7AB28_9RHOB</name>
<accession>A0A1X7AB28</accession>
<dbReference type="InterPro" id="IPR015315">
    <property type="entry name" value="DUF1963"/>
</dbReference>
<evidence type="ECO:0000313" key="2">
    <source>
        <dbReference type="EMBL" id="SLN74694.1"/>
    </source>
</evidence>
<reference evidence="2 3" key="1">
    <citation type="submission" date="2017-03" db="EMBL/GenBank/DDBJ databases">
        <authorList>
            <person name="Afonso C.L."/>
            <person name="Miller P.J."/>
            <person name="Scott M.A."/>
            <person name="Spackman E."/>
            <person name="Goraichik I."/>
            <person name="Dimitrov K.M."/>
            <person name="Suarez D.L."/>
            <person name="Swayne D.E."/>
        </authorList>
    </citation>
    <scope>NUCLEOTIDE SEQUENCE [LARGE SCALE GENOMIC DNA]</scope>
    <source>
        <strain evidence="2 3">CECT 7751</strain>
    </source>
</reference>
<dbReference type="OrthoDB" id="4929513at2"/>
<feature type="compositionally biased region" description="Low complexity" evidence="1">
    <location>
        <begin position="26"/>
        <end position="39"/>
    </location>
</feature>
<feature type="compositionally biased region" description="Basic residues" evidence="1">
    <location>
        <begin position="8"/>
        <end position="18"/>
    </location>
</feature>
<organism evidence="2 3">
    <name type="scientific">Pseudooceanicola marinus</name>
    <dbReference type="NCBI Taxonomy" id="396013"/>
    <lineage>
        <taxon>Bacteria</taxon>
        <taxon>Pseudomonadati</taxon>
        <taxon>Pseudomonadota</taxon>
        <taxon>Alphaproteobacteria</taxon>
        <taxon>Rhodobacterales</taxon>
        <taxon>Paracoccaceae</taxon>
        <taxon>Pseudooceanicola</taxon>
    </lineage>
</organism>
<dbReference type="PANTHER" id="PTHR36436:SF6">
    <property type="entry name" value="SLL5081 PROTEIN"/>
    <property type="match status" value="1"/>
</dbReference>
<gene>
    <name evidence="2" type="ORF">PSM7751_04185</name>
</gene>
<dbReference type="EMBL" id="FWFN01000013">
    <property type="protein sequence ID" value="SLN74694.1"/>
    <property type="molecule type" value="Genomic_DNA"/>
</dbReference>
<dbReference type="RefSeq" id="WP_085890193.1">
    <property type="nucleotide sequence ID" value="NZ_FWFN01000013.1"/>
</dbReference>